<accession>A0ABW8AMI9</accession>
<comment type="caution">
    <text evidence="2">The sequence shown here is derived from an EMBL/GenBank/DDBJ whole genome shotgun (WGS) entry which is preliminary data.</text>
</comment>
<reference evidence="2 3" key="1">
    <citation type="submission" date="2024-10" db="EMBL/GenBank/DDBJ databases">
        <title>The Natural Products Discovery Center: Release of the First 8490 Sequenced Strains for Exploring Actinobacteria Biosynthetic Diversity.</title>
        <authorList>
            <person name="Kalkreuter E."/>
            <person name="Kautsar S.A."/>
            <person name="Yang D."/>
            <person name="Bader C.D."/>
            <person name="Teijaro C.N."/>
            <person name="Fluegel L."/>
            <person name="Davis C.M."/>
            <person name="Simpson J.R."/>
            <person name="Lauterbach L."/>
            <person name="Steele A.D."/>
            <person name="Gui C."/>
            <person name="Meng S."/>
            <person name="Li G."/>
            <person name="Viehrig K."/>
            <person name="Ye F."/>
            <person name="Su P."/>
            <person name="Kiefer A.F."/>
            <person name="Nichols A."/>
            <person name="Cepeda A.J."/>
            <person name="Yan W."/>
            <person name="Fan B."/>
            <person name="Jiang Y."/>
            <person name="Adhikari A."/>
            <person name="Zheng C.-J."/>
            <person name="Schuster L."/>
            <person name="Cowan T.M."/>
            <person name="Smanski M.J."/>
            <person name="Chevrette M.G."/>
            <person name="De Carvalho L.P.S."/>
            <person name="Shen B."/>
        </authorList>
    </citation>
    <scope>NUCLEOTIDE SEQUENCE [LARGE SCALE GENOMIC DNA]</scope>
    <source>
        <strain evidence="2 3">NPDC049639</strain>
    </source>
</reference>
<keyword evidence="3" id="KW-1185">Reference proteome</keyword>
<dbReference type="Proteomes" id="UP001612915">
    <property type="component" value="Unassembled WGS sequence"/>
</dbReference>
<name>A0ABW8AMI9_9ACTN</name>
<proteinExistence type="predicted"/>
<dbReference type="RefSeq" id="WP_398277367.1">
    <property type="nucleotide sequence ID" value="NZ_JBITLV010000002.1"/>
</dbReference>
<evidence type="ECO:0000256" key="1">
    <source>
        <dbReference type="SAM" id="SignalP"/>
    </source>
</evidence>
<feature type="chain" id="PRO_5046048820" description="Secreted protein" evidence="1">
    <location>
        <begin position="19"/>
        <end position="321"/>
    </location>
</feature>
<evidence type="ECO:0000313" key="2">
    <source>
        <dbReference type="EMBL" id="MFI7586847.1"/>
    </source>
</evidence>
<sequence>MCVLAAVALAGQAGSASAAQVQAPVTRTVVKASTDTADFVRGDKAVGRSKDRVKTFLDDEARRGRLVRTKDVTVVRTDLPDGAGQAMLVTKGEPAEVQFLSRPATSTEPAGFGVVVGGTDSDDVTSSTGGLPADAVVSSSGMTKRGGGCRTVWWDNPWSANDNKLVTCYEKWQAPGTRNWVYNRWALADPAKGNITDFTIRSRPWSGTEGRMDTLDNWAPKPSQSCNNGASATLGYGGASVTVPYIYCSSKIEIYPDSNSNSMGTGWYGSTSDQLQIDFAMAARTYNSSQELTYADYAWLTTRLCGNACQYDNDKYTDPGW</sequence>
<evidence type="ECO:0000313" key="3">
    <source>
        <dbReference type="Proteomes" id="UP001612915"/>
    </source>
</evidence>
<feature type="signal peptide" evidence="1">
    <location>
        <begin position="1"/>
        <end position="18"/>
    </location>
</feature>
<dbReference type="EMBL" id="JBITLV010000002">
    <property type="protein sequence ID" value="MFI7586847.1"/>
    <property type="molecule type" value="Genomic_DNA"/>
</dbReference>
<protein>
    <recommendedName>
        <fullName evidence="4">Secreted protein</fullName>
    </recommendedName>
</protein>
<organism evidence="2 3">
    <name type="scientific">Spongisporangium articulatum</name>
    <dbReference type="NCBI Taxonomy" id="3362603"/>
    <lineage>
        <taxon>Bacteria</taxon>
        <taxon>Bacillati</taxon>
        <taxon>Actinomycetota</taxon>
        <taxon>Actinomycetes</taxon>
        <taxon>Kineosporiales</taxon>
        <taxon>Kineosporiaceae</taxon>
        <taxon>Spongisporangium</taxon>
    </lineage>
</organism>
<evidence type="ECO:0008006" key="4">
    <source>
        <dbReference type="Google" id="ProtNLM"/>
    </source>
</evidence>
<gene>
    <name evidence="2" type="ORF">ACIB24_07210</name>
</gene>
<keyword evidence="1" id="KW-0732">Signal</keyword>